<evidence type="ECO:0000256" key="2">
    <source>
        <dbReference type="SAM" id="MobiDB-lite"/>
    </source>
</evidence>
<dbReference type="PANTHER" id="PTHR12710:SF0">
    <property type="entry name" value="NUCLEAR PROTEIN LOCALIZATION PROTEIN 4 HOMOLOG"/>
    <property type="match status" value="1"/>
</dbReference>
<dbReference type="GO" id="GO:0031625">
    <property type="term" value="F:ubiquitin protein ligase binding"/>
    <property type="evidence" value="ECO:0007669"/>
    <property type="project" value="TreeGrafter"/>
</dbReference>
<accession>K0S082</accession>
<dbReference type="CDD" id="cd08061">
    <property type="entry name" value="MPN_NPL4"/>
    <property type="match status" value="1"/>
</dbReference>
<reference evidence="4 5" key="1">
    <citation type="journal article" date="2012" name="Genome Biol.">
        <title>Genome and low-iron response of an oceanic diatom adapted to chronic iron limitation.</title>
        <authorList>
            <person name="Lommer M."/>
            <person name="Specht M."/>
            <person name="Roy A.S."/>
            <person name="Kraemer L."/>
            <person name="Andreson R."/>
            <person name="Gutowska M.A."/>
            <person name="Wolf J."/>
            <person name="Bergner S.V."/>
            <person name="Schilhabel M.B."/>
            <person name="Klostermeier U.C."/>
            <person name="Beiko R.G."/>
            <person name="Rosenstiel P."/>
            <person name="Hippler M."/>
            <person name="Laroche J."/>
        </authorList>
    </citation>
    <scope>NUCLEOTIDE SEQUENCE [LARGE SCALE GENOMIC DNA]</scope>
    <source>
        <strain evidence="4 5">CCMP1005</strain>
    </source>
</reference>
<organism evidence="4 5">
    <name type="scientific">Thalassiosira oceanica</name>
    <name type="common">Marine diatom</name>
    <dbReference type="NCBI Taxonomy" id="159749"/>
    <lineage>
        <taxon>Eukaryota</taxon>
        <taxon>Sar</taxon>
        <taxon>Stramenopiles</taxon>
        <taxon>Ochrophyta</taxon>
        <taxon>Bacillariophyta</taxon>
        <taxon>Coscinodiscophyceae</taxon>
        <taxon>Thalassiosirophycidae</taxon>
        <taxon>Thalassiosirales</taxon>
        <taxon>Thalassiosiraceae</taxon>
        <taxon>Thalassiosira</taxon>
    </lineage>
</organism>
<dbReference type="InterPro" id="IPR007717">
    <property type="entry name" value="NPL4_C"/>
</dbReference>
<dbReference type="eggNOG" id="KOG2834">
    <property type="taxonomic scope" value="Eukaryota"/>
</dbReference>
<evidence type="ECO:0000313" key="4">
    <source>
        <dbReference type="EMBL" id="EJK59513.1"/>
    </source>
</evidence>
<feature type="region of interest" description="Disordered" evidence="2">
    <location>
        <begin position="81"/>
        <end position="108"/>
    </location>
</feature>
<evidence type="ECO:0000259" key="3">
    <source>
        <dbReference type="PROSITE" id="PS50249"/>
    </source>
</evidence>
<evidence type="ECO:0000256" key="1">
    <source>
        <dbReference type="ARBA" id="ARBA00011025"/>
    </source>
</evidence>
<feature type="domain" description="MPN" evidence="3">
    <location>
        <begin position="176"/>
        <end position="354"/>
    </location>
</feature>
<dbReference type="GO" id="GO:0043130">
    <property type="term" value="F:ubiquitin binding"/>
    <property type="evidence" value="ECO:0007669"/>
    <property type="project" value="TreeGrafter"/>
</dbReference>
<dbReference type="InterPro" id="IPR016563">
    <property type="entry name" value="Npl4"/>
</dbReference>
<dbReference type="AlphaFoldDB" id="K0S082"/>
<dbReference type="Proteomes" id="UP000266841">
    <property type="component" value="Unassembled WGS sequence"/>
</dbReference>
<comment type="similarity">
    <text evidence="1">Belongs to the NPL4 family.</text>
</comment>
<sequence length="499" mass="54412">MIVRVRTNVGVWRVEGLDASSTTADVLSGIAATRPHVVYERPLSSDPGCARPLDPAVPLGRQNVGHGSMVHCRVDPGTCAENTADGGGESMDTDDSRDGRRPAGNTKRIIDKDGSIKLVHAEGSSSAGSDKGFRKGQKALRDMKMAWTLQEFTAMDDQYNFKIKRQDASFVGKGGVHLESSAVDGFQSYLRRFQFQQQRCGYLYGRFVDEEGDGDEEKDDGADKPAASSGWGARTPEEKKEAKKNARVVVEAIYEPPQEADADAAEGFVLLEDEAEEDVEALAGMLGLRRVGWIVGHPPREEGFQLSSAEVIMAAELQLESAGGVEPTPFVTVRVTVGDDGNVAVEAFQVSLQCMHMVAEEALGVGPNPGFCYVDETFTAIQEGKPSATVENNFFLTVVPINAYQSDMLVAQFPTANRAFDDRMQTHDEMKRQLSKSGQAGWNFIDLLSDFSLLLYLCKFMDVKTDMPKICASVKDREIPLDDGYKIIITSMAGMDGSY</sequence>
<dbReference type="InterPro" id="IPR037518">
    <property type="entry name" value="MPN"/>
</dbReference>
<dbReference type="GO" id="GO:0006511">
    <property type="term" value="P:ubiquitin-dependent protein catabolic process"/>
    <property type="evidence" value="ECO:0007669"/>
    <property type="project" value="InterPro"/>
</dbReference>
<feature type="compositionally biased region" description="Acidic residues" evidence="2">
    <location>
        <begin position="211"/>
        <end position="220"/>
    </location>
</feature>
<comment type="caution">
    <text evidence="4">The sequence shown here is derived from an EMBL/GenBank/DDBJ whole genome shotgun (WGS) entry which is preliminary data.</text>
</comment>
<keyword evidence="5" id="KW-1185">Reference proteome</keyword>
<dbReference type="OrthoDB" id="10251089at2759"/>
<dbReference type="OMA" id="DYTMSTA"/>
<dbReference type="PROSITE" id="PS50249">
    <property type="entry name" value="MPN"/>
    <property type="match status" value="1"/>
</dbReference>
<dbReference type="EMBL" id="AGNL01022760">
    <property type="protein sequence ID" value="EJK59513.1"/>
    <property type="molecule type" value="Genomic_DNA"/>
</dbReference>
<dbReference type="GO" id="GO:0005634">
    <property type="term" value="C:nucleus"/>
    <property type="evidence" value="ECO:0007669"/>
    <property type="project" value="TreeGrafter"/>
</dbReference>
<dbReference type="Pfam" id="PF05021">
    <property type="entry name" value="NPL4"/>
    <property type="match status" value="1"/>
</dbReference>
<proteinExistence type="inferred from homology"/>
<dbReference type="PANTHER" id="PTHR12710">
    <property type="entry name" value="NUCLEAR PROTEIN LOCALIZATION 4"/>
    <property type="match status" value="1"/>
</dbReference>
<protein>
    <recommendedName>
        <fullName evidence="3">MPN domain-containing protein</fullName>
    </recommendedName>
</protein>
<gene>
    <name evidence="4" type="ORF">THAOC_20248</name>
</gene>
<evidence type="ECO:0000313" key="5">
    <source>
        <dbReference type="Proteomes" id="UP000266841"/>
    </source>
</evidence>
<dbReference type="Gene3D" id="3.40.140.10">
    <property type="entry name" value="Cytidine Deaminase, domain 2"/>
    <property type="match status" value="1"/>
</dbReference>
<feature type="region of interest" description="Disordered" evidence="2">
    <location>
        <begin position="211"/>
        <end position="242"/>
    </location>
</feature>
<name>K0S082_THAOC</name>